<evidence type="ECO:0000313" key="2">
    <source>
        <dbReference type="Proteomes" id="UP000783588"/>
    </source>
</evidence>
<evidence type="ECO:0000313" key="1">
    <source>
        <dbReference type="EMBL" id="MBU5489107.1"/>
    </source>
</evidence>
<keyword evidence="2" id="KW-1185">Reference proteome</keyword>
<comment type="caution">
    <text evidence="1">The sequence shown here is derived from an EMBL/GenBank/DDBJ whole genome shotgun (WGS) entry which is preliminary data.</text>
</comment>
<dbReference type="RefSeq" id="WP_216468722.1">
    <property type="nucleotide sequence ID" value="NZ_JAHLQI010000001.1"/>
</dbReference>
<protein>
    <submittedName>
        <fullName evidence="1">Uncharacterized protein</fullName>
    </submittedName>
</protein>
<proteinExistence type="predicted"/>
<gene>
    <name evidence="1" type="ORF">KQI75_00450</name>
</gene>
<organism evidence="1 2">
    <name type="scientific">Butyricicoccus intestinisimiae</name>
    <dbReference type="NCBI Taxonomy" id="2841509"/>
    <lineage>
        <taxon>Bacteria</taxon>
        <taxon>Bacillati</taxon>
        <taxon>Bacillota</taxon>
        <taxon>Clostridia</taxon>
        <taxon>Eubacteriales</taxon>
        <taxon>Butyricicoccaceae</taxon>
        <taxon>Butyricicoccus</taxon>
    </lineage>
</organism>
<sequence length="211" mass="23634">MEIKEMHVRWTFTEDALGGLPENRDIYREYIASKAPDAEGIEDEVANLGIEGAAEKGKTVFPKLPDGTPFVYDYQIRGFFKSAAGALRRVKGSKSAKMSAYKRKIDLLVFIEQRRNPIDMHGMLLDECTRPLRASTPQGERISIACSDSVPAGSTVDFTVQMLDGDLEPFVREWLDYGKFNGYGQWRNSGKGRFLWDELDKDGNVIGGNNA</sequence>
<dbReference type="Proteomes" id="UP000783588">
    <property type="component" value="Unassembled WGS sequence"/>
</dbReference>
<reference evidence="1 2" key="1">
    <citation type="submission" date="2021-06" db="EMBL/GenBank/DDBJ databases">
        <authorList>
            <person name="Sun Q."/>
            <person name="Li D."/>
        </authorList>
    </citation>
    <scope>NUCLEOTIDE SEQUENCE [LARGE SCALE GENOMIC DNA]</scope>
    <source>
        <strain evidence="1 2">MSJd-7</strain>
    </source>
</reference>
<dbReference type="EMBL" id="JAHLQI010000001">
    <property type="protein sequence ID" value="MBU5489107.1"/>
    <property type="molecule type" value="Genomic_DNA"/>
</dbReference>
<name>A0ABS6EN36_9FIRM</name>
<accession>A0ABS6EN36</accession>